<protein>
    <submittedName>
        <fullName evidence="5">ArsR family transcriptional regulator</fullName>
    </submittedName>
</protein>
<evidence type="ECO:0000313" key="5">
    <source>
        <dbReference type="EMBL" id="AHF08105.1"/>
    </source>
</evidence>
<dbReference type="InterPro" id="IPR036388">
    <property type="entry name" value="WH-like_DNA-bd_sf"/>
</dbReference>
<keyword evidence="1" id="KW-0805">Transcription regulation</keyword>
<evidence type="ECO:0000256" key="3">
    <source>
        <dbReference type="ARBA" id="ARBA00023163"/>
    </source>
</evidence>
<dbReference type="SMART" id="SM00418">
    <property type="entry name" value="HTH_ARSR"/>
    <property type="match status" value="1"/>
</dbReference>
<evidence type="ECO:0000256" key="2">
    <source>
        <dbReference type="ARBA" id="ARBA00023125"/>
    </source>
</evidence>
<reference evidence="5 6" key="1">
    <citation type="submission" date="2013-12" db="EMBL/GenBank/DDBJ databases">
        <authorList>
            <consortium name="DOE Joint Genome Institute"/>
            <person name="Smidt H."/>
            <person name="Huntemann M."/>
            <person name="Han J."/>
            <person name="Chen A."/>
            <person name="Kyrpides N."/>
            <person name="Mavromatis K."/>
            <person name="Markowitz V."/>
            <person name="Palaniappan K."/>
            <person name="Ivanova N."/>
            <person name="Schaumberg A."/>
            <person name="Pati A."/>
            <person name="Liolios K."/>
            <person name="Nordberg H.P."/>
            <person name="Cantor M.N."/>
            <person name="Hua S.X."/>
            <person name="Woyke T."/>
        </authorList>
    </citation>
    <scope>NUCLEOTIDE SEQUENCE [LARGE SCALE GENOMIC DNA]</scope>
    <source>
        <strain evidence="6">DSM 15288</strain>
    </source>
</reference>
<dbReference type="NCBIfam" id="NF033789">
    <property type="entry name" value="repress_SdpR"/>
    <property type="match status" value="1"/>
</dbReference>
<proteinExistence type="predicted"/>
<dbReference type="SUPFAM" id="SSF46785">
    <property type="entry name" value="Winged helix' DNA-binding domain"/>
    <property type="match status" value="1"/>
</dbReference>
<dbReference type="PANTHER" id="PTHR33154">
    <property type="entry name" value="TRANSCRIPTIONAL REGULATOR, ARSR FAMILY"/>
    <property type="match status" value="1"/>
</dbReference>
<dbReference type="PANTHER" id="PTHR33154:SF33">
    <property type="entry name" value="TRANSCRIPTIONAL REPRESSOR SDPR"/>
    <property type="match status" value="1"/>
</dbReference>
<organism evidence="5 6">
    <name type="scientific">Desulfitobacterium metallireducens DSM 15288</name>
    <dbReference type="NCBI Taxonomy" id="871968"/>
    <lineage>
        <taxon>Bacteria</taxon>
        <taxon>Bacillati</taxon>
        <taxon>Bacillota</taxon>
        <taxon>Clostridia</taxon>
        <taxon>Eubacteriales</taxon>
        <taxon>Desulfitobacteriaceae</taxon>
        <taxon>Desulfitobacterium</taxon>
    </lineage>
</organism>
<dbReference type="KEGG" id="dmt:DESME_14535"/>
<dbReference type="InterPro" id="IPR051081">
    <property type="entry name" value="HTH_MetalResp_TranReg"/>
</dbReference>
<accession>W0EB62</accession>
<dbReference type="Proteomes" id="UP000010847">
    <property type="component" value="Chromosome"/>
</dbReference>
<evidence type="ECO:0000313" key="6">
    <source>
        <dbReference type="Proteomes" id="UP000010847"/>
    </source>
</evidence>
<dbReference type="InterPro" id="IPR036390">
    <property type="entry name" value="WH_DNA-bd_sf"/>
</dbReference>
<dbReference type="Gene3D" id="1.10.10.10">
    <property type="entry name" value="Winged helix-like DNA-binding domain superfamily/Winged helix DNA-binding domain"/>
    <property type="match status" value="1"/>
</dbReference>
<evidence type="ECO:0000256" key="1">
    <source>
        <dbReference type="ARBA" id="ARBA00023015"/>
    </source>
</evidence>
<keyword evidence="6" id="KW-1185">Reference proteome</keyword>
<dbReference type="CDD" id="cd00090">
    <property type="entry name" value="HTH_ARSR"/>
    <property type="match status" value="1"/>
</dbReference>
<keyword evidence="2" id="KW-0238">DNA-binding</keyword>
<dbReference type="InterPro" id="IPR047796">
    <property type="entry name" value="SdpR-like_repress"/>
</dbReference>
<dbReference type="GO" id="GO:0003700">
    <property type="term" value="F:DNA-binding transcription factor activity"/>
    <property type="evidence" value="ECO:0007669"/>
    <property type="project" value="InterPro"/>
</dbReference>
<sequence length="97" mass="11187">MSPYNETFKALSDKTRRQILRDLRDGEMSAGEIADHFDMTKPSISHHLSLLKQADLISDRRQGQNIIYSLNTSVFEDVMGWFLELLGKDLSDLKKEE</sequence>
<dbReference type="OrthoDB" id="9799175at2"/>
<dbReference type="Pfam" id="PF01022">
    <property type="entry name" value="HTH_5"/>
    <property type="match status" value="1"/>
</dbReference>
<dbReference type="RefSeq" id="WP_006718436.1">
    <property type="nucleotide sequence ID" value="NZ_CP007032.1"/>
</dbReference>
<dbReference type="STRING" id="871968.DESME_14535"/>
<evidence type="ECO:0000259" key="4">
    <source>
        <dbReference type="PROSITE" id="PS50987"/>
    </source>
</evidence>
<dbReference type="eggNOG" id="COG0640">
    <property type="taxonomic scope" value="Bacteria"/>
</dbReference>
<dbReference type="AlphaFoldDB" id="W0EB62"/>
<dbReference type="PRINTS" id="PR00778">
    <property type="entry name" value="HTHARSR"/>
</dbReference>
<keyword evidence="3" id="KW-0804">Transcription</keyword>
<dbReference type="InterPro" id="IPR001845">
    <property type="entry name" value="HTH_ArsR_DNA-bd_dom"/>
</dbReference>
<dbReference type="GO" id="GO:0003677">
    <property type="term" value="F:DNA binding"/>
    <property type="evidence" value="ECO:0007669"/>
    <property type="project" value="UniProtKB-KW"/>
</dbReference>
<dbReference type="PROSITE" id="PS50987">
    <property type="entry name" value="HTH_ARSR_2"/>
    <property type="match status" value="1"/>
</dbReference>
<feature type="domain" description="HTH arsR-type" evidence="4">
    <location>
        <begin position="1"/>
        <end position="90"/>
    </location>
</feature>
<dbReference type="NCBIfam" id="NF033788">
    <property type="entry name" value="HTH_metalloreg"/>
    <property type="match status" value="1"/>
</dbReference>
<dbReference type="EMBL" id="CP007032">
    <property type="protein sequence ID" value="AHF08105.1"/>
    <property type="molecule type" value="Genomic_DNA"/>
</dbReference>
<dbReference type="HOGENOM" id="CLU_097806_3_4_9"/>
<gene>
    <name evidence="5" type="ORF">DESME_14535</name>
</gene>
<dbReference type="InterPro" id="IPR011991">
    <property type="entry name" value="ArsR-like_HTH"/>
</dbReference>
<name>W0EB62_9FIRM</name>